<reference evidence="3" key="2">
    <citation type="journal article" date="2021" name="Microbiome">
        <title>Successional dynamics and alternative stable states in a saline activated sludge microbial community over 9 years.</title>
        <authorList>
            <person name="Wang Y."/>
            <person name="Ye J."/>
            <person name="Ju F."/>
            <person name="Liu L."/>
            <person name="Boyd J.A."/>
            <person name="Deng Y."/>
            <person name="Parks D.H."/>
            <person name="Jiang X."/>
            <person name="Yin X."/>
            <person name="Woodcroft B.J."/>
            <person name="Tyson G.W."/>
            <person name="Hugenholtz P."/>
            <person name="Polz M.F."/>
            <person name="Zhang T."/>
        </authorList>
    </citation>
    <scope>NUCLEOTIDE SEQUENCE</scope>
    <source>
        <strain evidence="3">HKST-UBA02</strain>
    </source>
</reference>
<keyword evidence="2" id="KW-0732">Signal</keyword>
<evidence type="ECO:0000313" key="4">
    <source>
        <dbReference type="Proteomes" id="UP000739538"/>
    </source>
</evidence>
<evidence type="ECO:0000313" key="3">
    <source>
        <dbReference type="EMBL" id="MCA9757935.1"/>
    </source>
</evidence>
<protein>
    <recommendedName>
        <fullName evidence="5">Copper chaperone</fullName>
    </recommendedName>
</protein>
<reference evidence="3" key="1">
    <citation type="submission" date="2020-04" db="EMBL/GenBank/DDBJ databases">
        <authorList>
            <person name="Zhang T."/>
        </authorList>
    </citation>
    <scope>NUCLEOTIDE SEQUENCE</scope>
    <source>
        <strain evidence="3">HKST-UBA02</strain>
    </source>
</reference>
<evidence type="ECO:0008006" key="5">
    <source>
        <dbReference type="Google" id="ProtNLM"/>
    </source>
</evidence>
<evidence type="ECO:0000256" key="2">
    <source>
        <dbReference type="SAM" id="SignalP"/>
    </source>
</evidence>
<proteinExistence type="predicted"/>
<sequence>MKRLLTLGVVATAFALVACGGGESGKADTANNAEMAKKTEPAAQQVDSHQMDNHGSDADSHAGHDHDAPMLQTGTEISLTGNMGCGHCNFQIGNHCTAAMKTAEGQIVIFDDVAQDTEMFENRMDGAEVTVAGVVSYDADGVAHMKLKDTPM</sequence>
<feature type="chain" id="PRO_5037821235" description="Copper chaperone" evidence="2">
    <location>
        <begin position="19"/>
        <end position="152"/>
    </location>
</feature>
<evidence type="ECO:0000256" key="1">
    <source>
        <dbReference type="SAM" id="MobiDB-lite"/>
    </source>
</evidence>
<accession>A0A956NIU7</accession>
<name>A0A956NIU7_UNCEI</name>
<feature type="signal peptide" evidence="2">
    <location>
        <begin position="1"/>
        <end position="18"/>
    </location>
</feature>
<dbReference type="PROSITE" id="PS51257">
    <property type="entry name" value="PROKAR_LIPOPROTEIN"/>
    <property type="match status" value="1"/>
</dbReference>
<dbReference type="EMBL" id="JAGQHS010000130">
    <property type="protein sequence ID" value="MCA9757935.1"/>
    <property type="molecule type" value="Genomic_DNA"/>
</dbReference>
<dbReference type="AlphaFoldDB" id="A0A956NIU7"/>
<comment type="caution">
    <text evidence="3">The sequence shown here is derived from an EMBL/GenBank/DDBJ whole genome shotgun (WGS) entry which is preliminary data.</text>
</comment>
<organism evidence="3 4">
    <name type="scientific">Eiseniibacteriota bacterium</name>
    <dbReference type="NCBI Taxonomy" id="2212470"/>
    <lineage>
        <taxon>Bacteria</taxon>
        <taxon>Candidatus Eiseniibacteriota</taxon>
    </lineage>
</organism>
<feature type="region of interest" description="Disordered" evidence="1">
    <location>
        <begin position="37"/>
        <end position="69"/>
    </location>
</feature>
<dbReference type="Proteomes" id="UP000739538">
    <property type="component" value="Unassembled WGS sequence"/>
</dbReference>
<feature type="compositionally biased region" description="Basic and acidic residues" evidence="1">
    <location>
        <begin position="49"/>
        <end position="68"/>
    </location>
</feature>
<gene>
    <name evidence="3" type="ORF">KDA27_19240</name>
</gene>